<keyword evidence="5" id="KW-0460">Magnesium</keyword>
<reference evidence="8" key="1">
    <citation type="submission" date="2021-05" db="EMBL/GenBank/DDBJ databases">
        <authorList>
            <person name="Tanabe Y."/>
        </authorList>
    </citation>
    <scope>NUCLEOTIDE SEQUENCE</scope>
    <source>
        <strain evidence="8">BOTRYCO-1</strain>
    </source>
</reference>
<dbReference type="InterPro" id="IPR000086">
    <property type="entry name" value="NUDIX_hydrolase_dom"/>
</dbReference>
<dbReference type="PROSITE" id="PS51462">
    <property type="entry name" value="NUDIX"/>
    <property type="match status" value="1"/>
</dbReference>
<dbReference type="CDD" id="cd18870">
    <property type="entry name" value="NUDIX_AcylCoAdiphos_Nudt19"/>
    <property type="match status" value="1"/>
</dbReference>
<feature type="domain" description="Nudix hydrolase" evidence="7">
    <location>
        <begin position="7"/>
        <end position="202"/>
    </location>
</feature>
<keyword evidence="3" id="KW-0479">Metal-binding</keyword>
<evidence type="ECO:0000256" key="3">
    <source>
        <dbReference type="ARBA" id="ARBA00022723"/>
    </source>
</evidence>
<comment type="cofactor">
    <cofactor evidence="2">
        <name>Mg(2+)</name>
        <dbReference type="ChEBI" id="CHEBI:18420"/>
    </cofactor>
</comment>
<dbReference type="Proteomes" id="UP001161064">
    <property type="component" value="Unassembled WGS sequence"/>
</dbReference>
<keyword evidence="9" id="KW-1185">Reference proteome</keyword>
<evidence type="ECO:0000256" key="5">
    <source>
        <dbReference type="ARBA" id="ARBA00022842"/>
    </source>
</evidence>
<accession>A0ABQ4PV54</accession>
<gene>
    <name evidence="8" type="ORF">PsB1_1000</name>
</gene>
<dbReference type="Gene3D" id="3.90.79.10">
    <property type="entry name" value="Nucleoside Triphosphate Pyrophosphohydrolase"/>
    <property type="match status" value="1"/>
</dbReference>
<evidence type="ECO:0000256" key="1">
    <source>
        <dbReference type="ARBA" id="ARBA00001936"/>
    </source>
</evidence>
<evidence type="ECO:0000256" key="4">
    <source>
        <dbReference type="ARBA" id="ARBA00022801"/>
    </source>
</evidence>
<dbReference type="PANTHER" id="PTHR12318:SF0">
    <property type="entry name" value="ACYL-COENZYME A DIPHOSPHATASE NUDT19"/>
    <property type="match status" value="1"/>
</dbReference>
<keyword evidence="6" id="KW-0464">Manganese</keyword>
<comment type="cofactor">
    <cofactor evidence="1">
        <name>Mn(2+)</name>
        <dbReference type="ChEBI" id="CHEBI:29035"/>
    </cofactor>
</comment>
<evidence type="ECO:0000313" key="8">
    <source>
        <dbReference type="EMBL" id="GIU66846.1"/>
    </source>
</evidence>
<reference evidence="8" key="2">
    <citation type="journal article" date="2023" name="ISME Commun">
        <title>Characterization of a bloom-associated alphaproteobacterial lineage, 'Candidatus Phycosocius': insights into freshwater algal-bacterial interactions.</title>
        <authorList>
            <person name="Tanabe Y."/>
            <person name="Yamaguchi H."/>
            <person name="Yoshida M."/>
            <person name="Kai A."/>
            <person name="Okazaki Y."/>
        </authorList>
    </citation>
    <scope>NUCLEOTIDE SEQUENCE</scope>
    <source>
        <strain evidence="8">BOTRYCO-1</strain>
    </source>
</reference>
<dbReference type="InterPro" id="IPR015797">
    <property type="entry name" value="NUDIX_hydrolase-like_dom_sf"/>
</dbReference>
<dbReference type="GO" id="GO:0016787">
    <property type="term" value="F:hydrolase activity"/>
    <property type="evidence" value="ECO:0007669"/>
    <property type="project" value="UniProtKB-KW"/>
</dbReference>
<proteinExistence type="predicted"/>
<evidence type="ECO:0000313" key="9">
    <source>
        <dbReference type="Proteomes" id="UP001161064"/>
    </source>
</evidence>
<protein>
    <submittedName>
        <fullName evidence="8">NUDIX hydrolase</fullName>
    </submittedName>
</protein>
<evidence type="ECO:0000259" key="7">
    <source>
        <dbReference type="PROSITE" id="PS51462"/>
    </source>
</evidence>
<dbReference type="InterPro" id="IPR039121">
    <property type="entry name" value="NUDT19"/>
</dbReference>
<evidence type="ECO:0000256" key="6">
    <source>
        <dbReference type="ARBA" id="ARBA00023211"/>
    </source>
</evidence>
<sequence>MTGAQDPLYPASTLLLVRDVADGLEVLMVERHANIGFAGGALVWPGGKVEVADFEEGWLDHADGLDGLSPDERAARIAAIRETFEETGVLLAHLDGALIGPKVQDLKLMRHKIDRDASLFLPLVRDQGLRLTGNNLTPFARWIPPPALHKRFDTRFYLARVPADQIGCQDGTEAVELLWIKPKAALQELAEGKRKIIFPTVRNLELLALSPTTDRALTDAAARPQGIVQPIIEDGVLKIRDDLGYPVTQERLESALRG</sequence>
<organism evidence="8 9">
    <name type="scientific">Candidatus Phycosocius spiralis</name>
    <dbReference type="NCBI Taxonomy" id="2815099"/>
    <lineage>
        <taxon>Bacteria</taxon>
        <taxon>Pseudomonadati</taxon>
        <taxon>Pseudomonadota</taxon>
        <taxon>Alphaproteobacteria</taxon>
        <taxon>Caulobacterales</taxon>
        <taxon>Caulobacterales incertae sedis</taxon>
        <taxon>Candidatus Phycosocius</taxon>
    </lineage>
</organism>
<evidence type="ECO:0000256" key="2">
    <source>
        <dbReference type="ARBA" id="ARBA00001946"/>
    </source>
</evidence>
<name>A0ABQ4PV54_9PROT</name>
<dbReference type="PANTHER" id="PTHR12318">
    <property type="entry name" value="TESTOSTERONE-REGULATED PROTEIN RP2"/>
    <property type="match status" value="1"/>
</dbReference>
<comment type="caution">
    <text evidence="8">The sequence shown here is derived from an EMBL/GenBank/DDBJ whole genome shotgun (WGS) entry which is preliminary data.</text>
</comment>
<dbReference type="RefSeq" id="WP_284359497.1">
    <property type="nucleotide sequence ID" value="NZ_BPFZ01000005.1"/>
</dbReference>
<dbReference type="EMBL" id="BPFZ01000005">
    <property type="protein sequence ID" value="GIU66846.1"/>
    <property type="molecule type" value="Genomic_DNA"/>
</dbReference>
<keyword evidence="4 8" id="KW-0378">Hydrolase</keyword>
<dbReference type="SUPFAM" id="SSF55811">
    <property type="entry name" value="Nudix"/>
    <property type="match status" value="1"/>
</dbReference>